<dbReference type="AlphaFoldDB" id="A0A6J5TVE3"/>
<evidence type="ECO:0000256" key="3">
    <source>
        <dbReference type="SAM" id="MobiDB-lite"/>
    </source>
</evidence>
<dbReference type="FunFam" id="3.30.70.330:FF:000388">
    <property type="entry name" value="RNA-binding protein 24-B isoform X1"/>
    <property type="match status" value="1"/>
</dbReference>
<proteinExistence type="predicted"/>
<dbReference type="InterPro" id="IPR012677">
    <property type="entry name" value="Nucleotide-bd_a/b_plait_sf"/>
</dbReference>
<evidence type="ECO:0000259" key="4">
    <source>
        <dbReference type="PROSITE" id="PS50102"/>
    </source>
</evidence>
<organism evidence="5 6">
    <name type="scientific">Prunus armeniaca</name>
    <name type="common">Apricot</name>
    <name type="synonym">Armeniaca vulgaris</name>
    <dbReference type="NCBI Taxonomy" id="36596"/>
    <lineage>
        <taxon>Eukaryota</taxon>
        <taxon>Viridiplantae</taxon>
        <taxon>Streptophyta</taxon>
        <taxon>Embryophyta</taxon>
        <taxon>Tracheophyta</taxon>
        <taxon>Spermatophyta</taxon>
        <taxon>Magnoliopsida</taxon>
        <taxon>eudicotyledons</taxon>
        <taxon>Gunneridae</taxon>
        <taxon>Pentapetalae</taxon>
        <taxon>rosids</taxon>
        <taxon>fabids</taxon>
        <taxon>Rosales</taxon>
        <taxon>Rosaceae</taxon>
        <taxon>Amygdaloideae</taxon>
        <taxon>Amygdaleae</taxon>
        <taxon>Prunus</taxon>
    </lineage>
</organism>
<dbReference type="CDD" id="cd12384">
    <property type="entry name" value="RRM_RBM24_RBM38_like"/>
    <property type="match status" value="1"/>
</dbReference>
<name>A0A6J5TVE3_PRUAR</name>
<protein>
    <recommendedName>
        <fullName evidence="4">RRM domain-containing protein</fullName>
    </recommendedName>
</protein>
<dbReference type="Gene3D" id="3.30.70.330">
    <property type="match status" value="1"/>
</dbReference>
<feature type="domain" description="RRM" evidence="4">
    <location>
        <begin position="16"/>
        <end position="93"/>
    </location>
</feature>
<evidence type="ECO:0000256" key="1">
    <source>
        <dbReference type="ARBA" id="ARBA00022884"/>
    </source>
</evidence>
<dbReference type="SUPFAM" id="SSF54928">
    <property type="entry name" value="RNA-binding domain, RBD"/>
    <property type="match status" value="1"/>
</dbReference>
<dbReference type="PROSITE" id="PS50102">
    <property type="entry name" value="RRM"/>
    <property type="match status" value="1"/>
</dbReference>
<feature type="region of interest" description="Disordered" evidence="3">
    <location>
        <begin position="90"/>
        <end position="134"/>
    </location>
</feature>
<dbReference type="Pfam" id="PF00076">
    <property type="entry name" value="RRM_1"/>
    <property type="match status" value="1"/>
</dbReference>
<feature type="region of interest" description="Disordered" evidence="3">
    <location>
        <begin position="273"/>
        <end position="295"/>
    </location>
</feature>
<dbReference type="SMART" id="SM00360">
    <property type="entry name" value="RRM"/>
    <property type="match status" value="1"/>
</dbReference>
<dbReference type="Proteomes" id="UP000507222">
    <property type="component" value="Unassembled WGS sequence"/>
</dbReference>
<dbReference type="PANTHER" id="PTHR11176:SF23">
    <property type="entry name" value="RNA-BINDING (RRM_RBD_RNP MOTIFS) FAMILY PROTEIN"/>
    <property type="match status" value="1"/>
</dbReference>
<dbReference type="GO" id="GO:0003723">
    <property type="term" value="F:RNA binding"/>
    <property type="evidence" value="ECO:0007669"/>
    <property type="project" value="UniProtKB-UniRule"/>
</dbReference>
<sequence>MAYPHYRSQFGDTTFTKVFVGGLAWETPTDEMRRYFQQFGEILEAVIIADKNTGKSKGYGFVTFRESESARRACANPNPVIDGRRANCNIASLGRPRPSPPRGRNQASGPYQGSAPQAAQSYGGGPPLPPPLPPPAPIIYPPYSYPTYTPADYGYHQQAMYNPQVQQQPQYYSHQVYGSSPSSPMGTPYYYHGYSFQSPRATFSSPPAQRMPPPSYLYYPTQMEPSSSYPNPAPPLLQQPPTSRQHPPNFTSPSPEHVLMWKSVLLFLVSDSQNPQHASTDTEVGVVTSESTPDA</sequence>
<feature type="compositionally biased region" description="Polar residues" evidence="3">
    <location>
        <begin position="105"/>
        <end position="120"/>
    </location>
</feature>
<dbReference type="EMBL" id="CAEKDK010000001">
    <property type="protein sequence ID" value="CAB4267167.1"/>
    <property type="molecule type" value="Genomic_DNA"/>
</dbReference>
<dbReference type="PANTHER" id="PTHR11176">
    <property type="entry name" value="BOULE-RELATED"/>
    <property type="match status" value="1"/>
</dbReference>
<accession>A0A6J5TVE3</accession>
<evidence type="ECO:0000313" key="5">
    <source>
        <dbReference type="EMBL" id="CAB4267167.1"/>
    </source>
</evidence>
<evidence type="ECO:0000313" key="6">
    <source>
        <dbReference type="Proteomes" id="UP000507222"/>
    </source>
</evidence>
<dbReference type="InterPro" id="IPR000504">
    <property type="entry name" value="RRM_dom"/>
</dbReference>
<reference evidence="5 6" key="1">
    <citation type="submission" date="2020-05" db="EMBL/GenBank/DDBJ databases">
        <authorList>
            <person name="Campoy J."/>
            <person name="Schneeberger K."/>
            <person name="Spophaly S."/>
        </authorList>
    </citation>
    <scope>NUCLEOTIDE SEQUENCE [LARGE SCALE GENOMIC DNA]</scope>
    <source>
        <strain evidence="5">PruArmRojPasFocal</strain>
    </source>
</reference>
<gene>
    <name evidence="5" type="ORF">CURHAP_LOCUS9758</name>
</gene>
<keyword evidence="1 2" id="KW-0694">RNA-binding</keyword>
<dbReference type="InterPro" id="IPR035979">
    <property type="entry name" value="RBD_domain_sf"/>
</dbReference>
<evidence type="ECO:0000256" key="2">
    <source>
        <dbReference type="PROSITE-ProRule" id="PRU00176"/>
    </source>
</evidence>
<feature type="region of interest" description="Disordered" evidence="3">
    <location>
        <begin position="202"/>
        <end position="254"/>
    </location>
</feature>
<feature type="compositionally biased region" description="Polar residues" evidence="3">
    <location>
        <begin position="242"/>
        <end position="254"/>
    </location>
</feature>